<reference evidence="1" key="1">
    <citation type="submission" date="2023-03" db="EMBL/GenBank/DDBJ databases">
        <title>Massive genome expansion in bonnet fungi (Mycena s.s.) driven by repeated elements and novel gene families across ecological guilds.</title>
        <authorList>
            <consortium name="Lawrence Berkeley National Laboratory"/>
            <person name="Harder C.B."/>
            <person name="Miyauchi S."/>
            <person name="Viragh M."/>
            <person name="Kuo A."/>
            <person name="Thoen E."/>
            <person name="Andreopoulos B."/>
            <person name="Lu D."/>
            <person name="Skrede I."/>
            <person name="Drula E."/>
            <person name="Henrissat B."/>
            <person name="Morin E."/>
            <person name="Kohler A."/>
            <person name="Barry K."/>
            <person name="LaButti K."/>
            <person name="Morin E."/>
            <person name="Salamov A."/>
            <person name="Lipzen A."/>
            <person name="Mereny Z."/>
            <person name="Hegedus B."/>
            <person name="Baldrian P."/>
            <person name="Stursova M."/>
            <person name="Weitz H."/>
            <person name="Taylor A."/>
            <person name="Grigoriev I.V."/>
            <person name="Nagy L.G."/>
            <person name="Martin F."/>
            <person name="Kauserud H."/>
        </authorList>
    </citation>
    <scope>NUCLEOTIDE SEQUENCE</scope>
    <source>
        <strain evidence="1">CBHHK188m</strain>
    </source>
</reference>
<evidence type="ECO:0000313" key="1">
    <source>
        <dbReference type="EMBL" id="KAJ7741197.1"/>
    </source>
</evidence>
<protein>
    <submittedName>
        <fullName evidence="1">Uncharacterized protein</fullName>
    </submittedName>
</protein>
<keyword evidence="2" id="KW-1185">Reference proteome</keyword>
<dbReference type="Proteomes" id="UP001215280">
    <property type="component" value="Unassembled WGS sequence"/>
</dbReference>
<dbReference type="AlphaFoldDB" id="A0AAD7N279"/>
<accession>A0AAD7N279</accession>
<gene>
    <name evidence="1" type="ORF">DFH07DRAFT_751215</name>
</gene>
<sequence>LHNEGKIYGAFPKHLMEDWCGFNLVAPITHPVPVRAVVPKFYGFYVPTDEATDEADEEEALLQFKYSKSYTDWQRMSPILLLEECGKPIVSSEFTADARSECFSLALRLHYAEFTQGSFYVRNILRQPGPLTVAPSERSDSTPSFRIIDFGRGEHWPYQLEAAHAKNAARRRATKAVRSTMDVPTKEEMERRLAVEEREEKRDKPILEQCSKSWWESRDYEVRKAHSELEIRDFNY</sequence>
<organism evidence="1 2">
    <name type="scientific">Mycena maculata</name>
    <dbReference type="NCBI Taxonomy" id="230809"/>
    <lineage>
        <taxon>Eukaryota</taxon>
        <taxon>Fungi</taxon>
        <taxon>Dikarya</taxon>
        <taxon>Basidiomycota</taxon>
        <taxon>Agaricomycotina</taxon>
        <taxon>Agaricomycetes</taxon>
        <taxon>Agaricomycetidae</taxon>
        <taxon>Agaricales</taxon>
        <taxon>Marasmiineae</taxon>
        <taxon>Mycenaceae</taxon>
        <taxon>Mycena</taxon>
    </lineage>
</organism>
<comment type="caution">
    <text evidence="1">The sequence shown here is derived from an EMBL/GenBank/DDBJ whole genome shotgun (WGS) entry which is preliminary data.</text>
</comment>
<proteinExistence type="predicted"/>
<dbReference type="EMBL" id="JARJLG010000124">
    <property type="protein sequence ID" value="KAJ7741197.1"/>
    <property type="molecule type" value="Genomic_DNA"/>
</dbReference>
<evidence type="ECO:0000313" key="2">
    <source>
        <dbReference type="Proteomes" id="UP001215280"/>
    </source>
</evidence>
<name>A0AAD7N279_9AGAR</name>
<feature type="non-terminal residue" evidence="1">
    <location>
        <position position="1"/>
    </location>
</feature>